<sequence>DQAIIIQPVGNIVDSFTLATNIDGPHACGANDNIHIGLAWDDWMPFVGVRITTAVAPTTGILKIWAVVQE</sequence>
<name>X1I8Z6_9ZZZZ</name>
<gene>
    <name evidence="1" type="ORF">S03H2_67814</name>
</gene>
<dbReference type="EMBL" id="BARU01044475">
    <property type="protein sequence ID" value="GAH78167.1"/>
    <property type="molecule type" value="Genomic_DNA"/>
</dbReference>
<proteinExistence type="predicted"/>
<dbReference type="AlphaFoldDB" id="X1I8Z6"/>
<comment type="caution">
    <text evidence="1">The sequence shown here is derived from an EMBL/GenBank/DDBJ whole genome shotgun (WGS) entry which is preliminary data.</text>
</comment>
<reference evidence="1" key="1">
    <citation type="journal article" date="2014" name="Front. Microbiol.">
        <title>High frequency of phylogenetically diverse reductive dehalogenase-homologous genes in deep subseafloor sedimentary metagenomes.</title>
        <authorList>
            <person name="Kawai M."/>
            <person name="Futagami T."/>
            <person name="Toyoda A."/>
            <person name="Takaki Y."/>
            <person name="Nishi S."/>
            <person name="Hori S."/>
            <person name="Arai W."/>
            <person name="Tsubouchi T."/>
            <person name="Morono Y."/>
            <person name="Uchiyama I."/>
            <person name="Ito T."/>
            <person name="Fujiyama A."/>
            <person name="Inagaki F."/>
            <person name="Takami H."/>
        </authorList>
    </citation>
    <scope>NUCLEOTIDE SEQUENCE</scope>
    <source>
        <strain evidence="1">Expedition CK06-06</strain>
    </source>
</reference>
<feature type="non-terminal residue" evidence="1">
    <location>
        <position position="1"/>
    </location>
</feature>
<evidence type="ECO:0000313" key="1">
    <source>
        <dbReference type="EMBL" id="GAH78167.1"/>
    </source>
</evidence>
<accession>X1I8Z6</accession>
<organism evidence="1">
    <name type="scientific">marine sediment metagenome</name>
    <dbReference type="NCBI Taxonomy" id="412755"/>
    <lineage>
        <taxon>unclassified sequences</taxon>
        <taxon>metagenomes</taxon>
        <taxon>ecological metagenomes</taxon>
    </lineage>
</organism>
<protein>
    <submittedName>
        <fullName evidence="1">Uncharacterized protein</fullName>
    </submittedName>
</protein>